<dbReference type="InterPro" id="IPR051986">
    <property type="entry name" value="Innate_Immune_Apopt_Reg"/>
</dbReference>
<evidence type="ECO:0000256" key="3">
    <source>
        <dbReference type="ARBA" id="ARBA00022833"/>
    </source>
</evidence>
<gene>
    <name evidence="5" type="ORF">AVEN_77957_2</name>
</gene>
<dbReference type="Gene3D" id="3.30.40.10">
    <property type="entry name" value="Zinc/RING finger domain, C3HC4 (zinc finger)"/>
    <property type="match status" value="4"/>
</dbReference>
<feature type="domain" description="TRAFD1/XAF1 zinc finger" evidence="4">
    <location>
        <begin position="250"/>
        <end position="283"/>
    </location>
</feature>
<dbReference type="Pfam" id="PF21366">
    <property type="entry name" value="TRAFD1-XIAF1_ZnF"/>
    <property type="match status" value="4"/>
</dbReference>
<evidence type="ECO:0000313" key="5">
    <source>
        <dbReference type="EMBL" id="GBM20045.1"/>
    </source>
</evidence>
<dbReference type="InterPro" id="IPR049439">
    <property type="entry name" value="TRAFD1-XIAF1_Znf"/>
</dbReference>
<dbReference type="GO" id="GO:0008270">
    <property type="term" value="F:zinc ion binding"/>
    <property type="evidence" value="ECO:0007669"/>
    <property type="project" value="UniProtKB-KW"/>
</dbReference>
<sequence length="368" mass="42559">MQEICVKKLVPCEYCELEVPLDILSEHSAACGSRTEQCSKCNKHVMLKDLEKHPRYCSRKEPEAVPCEHCGLQTDWNELMEHAAICGTRTERCFLCTELVMVKDRDTHFVTCGKGLNFNESISCDYCGGSFNNSSIGKHIELCRSRAEKCNECNNYIERKDMEFHLMMCKQKRLSRLEFPCQYCGELYSSVFLRDHSDKCGTRTQKCEKCDKYIALKNMETHSNVCEEKRQFRPEFPCRYCGESYLSDFLEDHVDKCGTRTRKCEKCDKYIALKNMETHSNVCRESMSKTHGDCPICHQSIPWMEMNIHCAYCTQVNSEIQEYEHQNKINELALRKGNTKVKRHLLVSLDLVSPASSESSSIKVTVKL</sequence>
<dbReference type="GO" id="GO:0005739">
    <property type="term" value="C:mitochondrion"/>
    <property type="evidence" value="ECO:0007669"/>
    <property type="project" value="TreeGrafter"/>
</dbReference>
<keyword evidence="6" id="KW-1185">Reference proteome</keyword>
<accession>A0A4Y2DWR7</accession>
<keyword evidence="3" id="KW-0862">Zinc</keyword>
<dbReference type="Proteomes" id="UP000499080">
    <property type="component" value="Unassembled WGS sequence"/>
</dbReference>
<keyword evidence="1" id="KW-0479">Metal-binding</keyword>
<feature type="domain" description="TRAFD1/XAF1 zinc finger" evidence="4">
    <location>
        <begin position="24"/>
        <end position="57"/>
    </location>
</feature>
<dbReference type="InterPro" id="IPR013083">
    <property type="entry name" value="Znf_RING/FYVE/PHD"/>
</dbReference>
<dbReference type="PANTHER" id="PTHR16295">
    <property type="entry name" value="TRAF-TYPE ZINC FINGER PROTEIN-RELATED"/>
    <property type="match status" value="1"/>
</dbReference>
<feature type="domain" description="TRAFD1/XAF1 zinc finger" evidence="4">
    <location>
        <begin position="193"/>
        <end position="226"/>
    </location>
</feature>
<evidence type="ECO:0000256" key="2">
    <source>
        <dbReference type="ARBA" id="ARBA00022771"/>
    </source>
</evidence>
<organism evidence="5 6">
    <name type="scientific">Araneus ventricosus</name>
    <name type="common">Orbweaver spider</name>
    <name type="synonym">Epeira ventricosa</name>
    <dbReference type="NCBI Taxonomy" id="182803"/>
    <lineage>
        <taxon>Eukaryota</taxon>
        <taxon>Metazoa</taxon>
        <taxon>Ecdysozoa</taxon>
        <taxon>Arthropoda</taxon>
        <taxon>Chelicerata</taxon>
        <taxon>Arachnida</taxon>
        <taxon>Araneae</taxon>
        <taxon>Araneomorphae</taxon>
        <taxon>Entelegynae</taxon>
        <taxon>Araneoidea</taxon>
        <taxon>Araneidae</taxon>
        <taxon>Araneus</taxon>
    </lineage>
</organism>
<dbReference type="PANTHER" id="PTHR16295:SF10">
    <property type="entry name" value="EXPRESSED PROTEIN"/>
    <property type="match status" value="1"/>
</dbReference>
<feature type="domain" description="TRAFD1/XAF1 zinc finger" evidence="4">
    <location>
        <begin position="73"/>
        <end position="113"/>
    </location>
</feature>
<evidence type="ECO:0000259" key="4">
    <source>
        <dbReference type="Pfam" id="PF21366"/>
    </source>
</evidence>
<keyword evidence="2" id="KW-0863">Zinc-finger</keyword>
<evidence type="ECO:0000256" key="1">
    <source>
        <dbReference type="ARBA" id="ARBA00022723"/>
    </source>
</evidence>
<name>A0A4Y2DWR7_ARAVE</name>
<dbReference type="AlphaFoldDB" id="A0A4Y2DWR7"/>
<evidence type="ECO:0000313" key="6">
    <source>
        <dbReference type="Proteomes" id="UP000499080"/>
    </source>
</evidence>
<comment type="caution">
    <text evidence="5">The sequence shown here is derived from an EMBL/GenBank/DDBJ whole genome shotgun (WGS) entry which is preliminary data.</text>
</comment>
<reference evidence="5 6" key="1">
    <citation type="journal article" date="2019" name="Sci. Rep.">
        <title>Orb-weaving spider Araneus ventricosus genome elucidates the spidroin gene catalogue.</title>
        <authorList>
            <person name="Kono N."/>
            <person name="Nakamura H."/>
            <person name="Ohtoshi R."/>
            <person name="Moran D.A.P."/>
            <person name="Shinohara A."/>
            <person name="Yoshida Y."/>
            <person name="Fujiwara M."/>
            <person name="Mori M."/>
            <person name="Tomita M."/>
            <person name="Arakawa K."/>
        </authorList>
    </citation>
    <scope>NUCLEOTIDE SEQUENCE [LARGE SCALE GENOMIC DNA]</scope>
</reference>
<dbReference type="EMBL" id="BGPR01000435">
    <property type="protein sequence ID" value="GBM20045.1"/>
    <property type="molecule type" value="Genomic_DNA"/>
</dbReference>
<protein>
    <recommendedName>
        <fullName evidence="4">TRAFD1/XAF1 zinc finger domain-containing protein</fullName>
    </recommendedName>
</protein>
<proteinExistence type="predicted"/>